<keyword evidence="3" id="KW-1185">Reference proteome</keyword>
<proteinExistence type="predicted"/>
<evidence type="ECO:0000313" key="2">
    <source>
        <dbReference type="EMBL" id="TXB68801.1"/>
    </source>
</evidence>
<name>A0A5C6S4Q9_9RHOB</name>
<dbReference type="OrthoDB" id="5088636at2"/>
<dbReference type="SUPFAM" id="SSF55486">
    <property type="entry name" value="Metalloproteases ('zincins'), catalytic domain"/>
    <property type="match status" value="1"/>
</dbReference>
<evidence type="ECO:0000256" key="1">
    <source>
        <dbReference type="SAM" id="MobiDB-lite"/>
    </source>
</evidence>
<comment type="caution">
    <text evidence="2">The sequence shown here is derived from an EMBL/GenBank/DDBJ whole genome shotgun (WGS) entry which is preliminary data.</text>
</comment>
<protein>
    <submittedName>
        <fullName evidence="2">Uncharacterized protein</fullName>
    </submittedName>
</protein>
<accession>A0A5C6S4Q9</accession>
<feature type="region of interest" description="Disordered" evidence="1">
    <location>
        <begin position="1"/>
        <end position="56"/>
    </location>
</feature>
<feature type="compositionally biased region" description="Basic and acidic residues" evidence="1">
    <location>
        <begin position="1"/>
        <end position="28"/>
    </location>
</feature>
<dbReference type="Proteomes" id="UP000321562">
    <property type="component" value="Unassembled WGS sequence"/>
</dbReference>
<organism evidence="2 3">
    <name type="scientific">Paracoccus aurantiacus</name>
    <dbReference type="NCBI Taxonomy" id="2599412"/>
    <lineage>
        <taxon>Bacteria</taxon>
        <taxon>Pseudomonadati</taxon>
        <taxon>Pseudomonadota</taxon>
        <taxon>Alphaproteobacteria</taxon>
        <taxon>Rhodobacterales</taxon>
        <taxon>Paracoccaceae</taxon>
        <taxon>Paracoccus</taxon>
    </lineage>
</organism>
<gene>
    <name evidence="2" type="ORF">FQV27_11090</name>
</gene>
<evidence type="ECO:0000313" key="3">
    <source>
        <dbReference type="Proteomes" id="UP000321562"/>
    </source>
</evidence>
<dbReference type="EMBL" id="VOPL01000004">
    <property type="protein sequence ID" value="TXB68801.1"/>
    <property type="molecule type" value="Genomic_DNA"/>
</dbReference>
<reference evidence="2 3" key="1">
    <citation type="submission" date="2019-08" db="EMBL/GenBank/DDBJ databases">
        <authorList>
            <person name="Ye J."/>
        </authorList>
    </citation>
    <scope>NUCLEOTIDE SEQUENCE [LARGE SCALE GENOMIC DNA]</scope>
    <source>
        <strain evidence="2 3">TK008</strain>
    </source>
</reference>
<dbReference type="AlphaFoldDB" id="A0A5C6S4Q9"/>
<sequence length="299" mass="32283">MTLTEELGRRGFERRSSAAMRDAKRDRPYQGLSWHGADGPGPIHPPGEAIVSAPSDARAPIPGVPLSARLTGRVAVGLVIVSGPDPKLRFTEADQILVVSEVQNGLSFLANEAPRKDVTFVHDIEVITVDAAEAPPGSGFDAYEAPWRDEALAQLGQPPGDEGVARHAESLRSKHGTDWAYVAFFTKYRLGHFAYARLGGPRLVMHFDNDGWGPDQIDRVFAHETGHIFNAPDEYAQSGCDCGGAWGHFGEPNRNCASCAPDGGVKCIMQSNDWAMCDATRLHLGYDGLPDRTEGKPVA</sequence>